<reference evidence="9" key="2">
    <citation type="submission" date="2021-09" db="EMBL/GenBank/DDBJ databases">
        <authorList>
            <person name="Gilroy R."/>
        </authorList>
    </citation>
    <scope>NUCLEOTIDE SEQUENCE</scope>
    <source>
        <strain evidence="9">ChiBcec21-2208</strain>
    </source>
</reference>
<evidence type="ECO:0000256" key="3">
    <source>
        <dbReference type="ARBA" id="ARBA00022448"/>
    </source>
</evidence>
<proteinExistence type="inferred from homology"/>
<dbReference type="Proteomes" id="UP000782880">
    <property type="component" value="Unassembled WGS sequence"/>
</dbReference>
<keyword evidence="7 8" id="KW-0472">Membrane</keyword>
<dbReference type="EMBL" id="DYVE01000162">
    <property type="protein sequence ID" value="HJG28209.1"/>
    <property type="molecule type" value="Genomic_DNA"/>
</dbReference>
<dbReference type="InterPro" id="IPR002781">
    <property type="entry name" value="TM_pro_TauE-like"/>
</dbReference>
<dbReference type="AlphaFoldDB" id="A0A921LNL7"/>
<evidence type="ECO:0000313" key="9">
    <source>
        <dbReference type="EMBL" id="HJG28209.1"/>
    </source>
</evidence>
<gene>
    <name evidence="9" type="ORF">K8V20_06150</name>
</gene>
<name>A0A921LNL7_9FIRM</name>
<organism evidence="9 10">
    <name type="scientific">Subdoligranulum variabile</name>
    <dbReference type="NCBI Taxonomy" id="214851"/>
    <lineage>
        <taxon>Bacteria</taxon>
        <taxon>Bacillati</taxon>
        <taxon>Bacillota</taxon>
        <taxon>Clostridia</taxon>
        <taxon>Eubacteriales</taxon>
        <taxon>Oscillospiraceae</taxon>
        <taxon>Subdoligranulum</taxon>
    </lineage>
</organism>
<keyword evidence="4 8" id="KW-1003">Cell membrane</keyword>
<dbReference type="PANTHER" id="PTHR30269:SF37">
    <property type="entry name" value="MEMBRANE TRANSPORTER PROTEIN"/>
    <property type="match status" value="1"/>
</dbReference>
<keyword evidence="6 8" id="KW-1133">Transmembrane helix</keyword>
<evidence type="ECO:0000256" key="1">
    <source>
        <dbReference type="ARBA" id="ARBA00004651"/>
    </source>
</evidence>
<keyword evidence="5 8" id="KW-0812">Transmembrane</keyword>
<feature type="transmembrane region" description="Helical" evidence="8">
    <location>
        <begin position="193"/>
        <end position="210"/>
    </location>
</feature>
<feature type="transmembrane region" description="Helical" evidence="8">
    <location>
        <begin position="129"/>
        <end position="156"/>
    </location>
</feature>
<keyword evidence="3" id="KW-0813">Transport</keyword>
<dbReference type="Pfam" id="PF01925">
    <property type="entry name" value="TauE"/>
    <property type="match status" value="1"/>
</dbReference>
<evidence type="ECO:0000256" key="2">
    <source>
        <dbReference type="ARBA" id="ARBA00009142"/>
    </source>
</evidence>
<feature type="transmembrane region" description="Helical" evidence="8">
    <location>
        <begin position="99"/>
        <end position="117"/>
    </location>
</feature>
<comment type="caution">
    <text evidence="9">The sequence shown here is derived from an EMBL/GenBank/DDBJ whole genome shotgun (WGS) entry which is preliminary data.</text>
</comment>
<comment type="similarity">
    <text evidence="2 8">Belongs to the 4-toluene sulfonate uptake permease (TSUP) (TC 2.A.102) family.</text>
</comment>
<reference evidence="9" key="1">
    <citation type="journal article" date="2021" name="PeerJ">
        <title>Extensive microbial diversity within the chicken gut microbiome revealed by metagenomics and culture.</title>
        <authorList>
            <person name="Gilroy R."/>
            <person name="Ravi A."/>
            <person name="Getino M."/>
            <person name="Pursley I."/>
            <person name="Horton D.L."/>
            <person name="Alikhan N.F."/>
            <person name="Baker D."/>
            <person name="Gharbi K."/>
            <person name="Hall N."/>
            <person name="Watson M."/>
            <person name="Adriaenssens E.M."/>
            <person name="Foster-Nyarko E."/>
            <person name="Jarju S."/>
            <person name="Secka A."/>
            <person name="Antonio M."/>
            <person name="Oren A."/>
            <person name="Chaudhuri R.R."/>
            <person name="La Ragione R."/>
            <person name="Hildebrand F."/>
            <person name="Pallen M.J."/>
        </authorList>
    </citation>
    <scope>NUCLEOTIDE SEQUENCE</scope>
    <source>
        <strain evidence="9">ChiBcec21-2208</strain>
    </source>
</reference>
<comment type="subcellular location">
    <subcellularLocation>
        <location evidence="1 8">Cell membrane</location>
        <topology evidence="1 8">Multi-pass membrane protein</topology>
    </subcellularLocation>
</comment>
<dbReference type="GO" id="GO:0005886">
    <property type="term" value="C:plasma membrane"/>
    <property type="evidence" value="ECO:0007669"/>
    <property type="project" value="UniProtKB-SubCell"/>
</dbReference>
<dbReference type="PANTHER" id="PTHR30269">
    <property type="entry name" value="TRANSMEMBRANE PROTEIN YFCA"/>
    <property type="match status" value="1"/>
</dbReference>
<evidence type="ECO:0000256" key="8">
    <source>
        <dbReference type="RuleBase" id="RU363041"/>
    </source>
</evidence>
<accession>A0A921LNL7</accession>
<dbReference type="InterPro" id="IPR052017">
    <property type="entry name" value="TSUP"/>
</dbReference>
<feature type="transmembrane region" description="Helical" evidence="8">
    <location>
        <begin position="12"/>
        <end position="34"/>
    </location>
</feature>
<evidence type="ECO:0000256" key="5">
    <source>
        <dbReference type="ARBA" id="ARBA00022692"/>
    </source>
</evidence>
<feature type="transmembrane region" description="Helical" evidence="8">
    <location>
        <begin position="162"/>
        <end position="181"/>
    </location>
</feature>
<evidence type="ECO:0000256" key="6">
    <source>
        <dbReference type="ARBA" id="ARBA00022989"/>
    </source>
</evidence>
<evidence type="ECO:0000256" key="4">
    <source>
        <dbReference type="ARBA" id="ARBA00022475"/>
    </source>
</evidence>
<evidence type="ECO:0000256" key="7">
    <source>
        <dbReference type="ARBA" id="ARBA00023136"/>
    </source>
</evidence>
<feature type="transmembrane region" description="Helical" evidence="8">
    <location>
        <begin position="222"/>
        <end position="239"/>
    </location>
</feature>
<protein>
    <recommendedName>
        <fullName evidence="8">Probable membrane transporter protein</fullName>
    </recommendedName>
</protein>
<evidence type="ECO:0000313" key="10">
    <source>
        <dbReference type="Proteomes" id="UP000782880"/>
    </source>
</evidence>
<feature type="transmembrane region" description="Helical" evidence="8">
    <location>
        <begin position="74"/>
        <end position="93"/>
    </location>
</feature>
<sequence>MNFIDIKELLTILVVFSANIVEAITGFAGTMLAMPAAMQLIGVMDAKIVLNVVALFVSSTIWMQSRKDTNLKEVYKISGLMVIGMAVGLYLFNLLPVDWLSRLYGILIILVAIKGLFVKKQFSLPEWMLLVVVLAAGVIHGMFLSGGSLLVIYAITVLKDKSVIRATLAPVWIFLNLIILAQDIWAGHVTSHCLVLAVCCLPPVCLALYIGNLLHKRIPQDFFVKLTYLLLILSGASLFM</sequence>
<feature type="transmembrane region" description="Helical" evidence="8">
    <location>
        <begin position="40"/>
        <end position="62"/>
    </location>
</feature>